<proteinExistence type="inferred from homology"/>
<dbReference type="Proteomes" id="UP001597492">
    <property type="component" value="Unassembled WGS sequence"/>
</dbReference>
<dbReference type="InterPro" id="IPR003439">
    <property type="entry name" value="ABC_transporter-like_ATP-bd"/>
</dbReference>
<feature type="domain" description="ABC transporter" evidence="5">
    <location>
        <begin position="274"/>
        <end position="520"/>
    </location>
</feature>
<dbReference type="PANTHER" id="PTHR43776">
    <property type="entry name" value="TRANSPORT ATP-BINDING PROTEIN"/>
    <property type="match status" value="1"/>
</dbReference>
<dbReference type="InterPro" id="IPR003593">
    <property type="entry name" value="AAA+_ATPase"/>
</dbReference>
<dbReference type="Pfam" id="PF00005">
    <property type="entry name" value="ABC_tran"/>
    <property type="match status" value="2"/>
</dbReference>
<evidence type="ECO:0000313" key="6">
    <source>
        <dbReference type="EMBL" id="MFD2758043.1"/>
    </source>
</evidence>
<dbReference type="InterPro" id="IPR027417">
    <property type="entry name" value="P-loop_NTPase"/>
</dbReference>
<keyword evidence="3" id="KW-0547">Nucleotide-binding</keyword>
<name>A0ABW5UXB4_9MICO</name>
<organism evidence="6 7">
    <name type="scientific">Gulosibacter faecalis</name>
    <dbReference type="NCBI Taxonomy" id="272240"/>
    <lineage>
        <taxon>Bacteria</taxon>
        <taxon>Bacillati</taxon>
        <taxon>Actinomycetota</taxon>
        <taxon>Actinomycetes</taxon>
        <taxon>Micrococcales</taxon>
        <taxon>Microbacteriaceae</taxon>
        <taxon>Gulosibacter</taxon>
    </lineage>
</organism>
<protein>
    <submittedName>
        <fullName evidence="6">ATP-binding cassette domain-containing protein</fullName>
    </submittedName>
</protein>
<feature type="domain" description="ABC transporter" evidence="5">
    <location>
        <begin position="3"/>
        <end position="255"/>
    </location>
</feature>
<dbReference type="PROSITE" id="PS50893">
    <property type="entry name" value="ABC_TRANSPORTER_2"/>
    <property type="match status" value="2"/>
</dbReference>
<dbReference type="SUPFAM" id="SSF52540">
    <property type="entry name" value="P-loop containing nucleoside triphosphate hydrolases"/>
    <property type="match status" value="2"/>
</dbReference>
<comment type="caution">
    <text evidence="6">The sequence shown here is derived from an EMBL/GenBank/DDBJ whole genome shotgun (WGS) entry which is preliminary data.</text>
</comment>
<accession>A0ABW5UXB4</accession>
<dbReference type="GO" id="GO:0005524">
    <property type="term" value="F:ATP binding"/>
    <property type="evidence" value="ECO:0007669"/>
    <property type="project" value="UniProtKB-KW"/>
</dbReference>
<sequence length="532" mass="57675">MSLEVSGLRVAFDRGAREVVRGIDLRIGRGEALGLIGASGSGKSLTAKALLGLVGDAQATDARVTAERMSLGETDLRALSERQWHGVRGKRIGLVLQDALGSLDPARTIGAELATAITAHAPRLDRAAVTARSLELLTRVGLPDPEVRLRQRADHLSGGQRQRALIATAIAHDPELLIADEPTTALDATARRELLVLLRSLVDDGMSVLFVSHDLTSVRTLCDRVDVIDDGAIVESGATARILAEPSSPQARALVAALPRPPRAEARPTGEVVLRAEHLHRTYPRPDGTSFTALRVDRLELRRGETLGVVGPSGSGKSTLARELLALERPEHPDARIELDGSTWQPATERARRPLRHRIGFVAQDPLATFNPRLRVGQILADALTHGRERRPGRRRGRIVELLREVGLDERHLEVRPARLSGGERQRLAIARALAAGPEVLLCDEAVSALDSTVRRQVLDLLARVQRARNLACVFISHDLDVVGEIADRVAVLEAGAIVEQGPTASLFQHPEHKTTRLLLGLGESSKNHYER</sequence>
<dbReference type="CDD" id="cd03257">
    <property type="entry name" value="ABC_NikE_OppD_transporters"/>
    <property type="match status" value="2"/>
</dbReference>
<evidence type="ECO:0000256" key="3">
    <source>
        <dbReference type="ARBA" id="ARBA00022741"/>
    </source>
</evidence>
<dbReference type="PROSITE" id="PS00211">
    <property type="entry name" value="ABC_TRANSPORTER_1"/>
    <property type="match status" value="2"/>
</dbReference>
<dbReference type="RefSeq" id="WP_019618497.1">
    <property type="nucleotide sequence ID" value="NZ_JBHUNE010000006.1"/>
</dbReference>
<dbReference type="EMBL" id="JBHUNE010000006">
    <property type="protein sequence ID" value="MFD2758043.1"/>
    <property type="molecule type" value="Genomic_DNA"/>
</dbReference>
<evidence type="ECO:0000256" key="1">
    <source>
        <dbReference type="ARBA" id="ARBA00005417"/>
    </source>
</evidence>
<evidence type="ECO:0000256" key="2">
    <source>
        <dbReference type="ARBA" id="ARBA00022448"/>
    </source>
</evidence>
<dbReference type="PANTHER" id="PTHR43776:SF7">
    <property type="entry name" value="D,D-DIPEPTIDE TRANSPORT ATP-BINDING PROTEIN DDPF-RELATED"/>
    <property type="match status" value="1"/>
</dbReference>
<keyword evidence="2" id="KW-0813">Transport</keyword>
<dbReference type="InterPro" id="IPR050319">
    <property type="entry name" value="ABC_transp_ATP-bind"/>
</dbReference>
<dbReference type="SMART" id="SM00382">
    <property type="entry name" value="AAA"/>
    <property type="match status" value="2"/>
</dbReference>
<evidence type="ECO:0000313" key="7">
    <source>
        <dbReference type="Proteomes" id="UP001597492"/>
    </source>
</evidence>
<gene>
    <name evidence="6" type="ORF">ACFSW7_06600</name>
</gene>
<keyword evidence="7" id="KW-1185">Reference proteome</keyword>
<evidence type="ECO:0000256" key="4">
    <source>
        <dbReference type="ARBA" id="ARBA00022840"/>
    </source>
</evidence>
<evidence type="ECO:0000259" key="5">
    <source>
        <dbReference type="PROSITE" id="PS50893"/>
    </source>
</evidence>
<dbReference type="Gene3D" id="3.40.50.300">
    <property type="entry name" value="P-loop containing nucleotide triphosphate hydrolases"/>
    <property type="match status" value="2"/>
</dbReference>
<dbReference type="InterPro" id="IPR017871">
    <property type="entry name" value="ABC_transporter-like_CS"/>
</dbReference>
<comment type="similarity">
    <text evidence="1">Belongs to the ABC transporter superfamily.</text>
</comment>
<reference evidence="7" key="1">
    <citation type="journal article" date="2019" name="Int. J. Syst. Evol. Microbiol.">
        <title>The Global Catalogue of Microorganisms (GCM) 10K type strain sequencing project: providing services to taxonomists for standard genome sequencing and annotation.</title>
        <authorList>
            <consortium name="The Broad Institute Genomics Platform"/>
            <consortium name="The Broad Institute Genome Sequencing Center for Infectious Disease"/>
            <person name="Wu L."/>
            <person name="Ma J."/>
        </authorList>
    </citation>
    <scope>NUCLEOTIDE SEQUENCE [LARGE SCALE GENOMIC DNA]</scope>
    <source>
        <strain evidence="7">TISTR 1514</strain>
    </source>
</reference>
<keyword evidence="4 6" id="KW-0067">ATP-binding</keyword>